<dbReference type="Proteomes" id="UP000256373">
    <property type="component" value="Unassembled WGS sequence"/>
</dbReference>
<organism evidence="2 3">
    <name type="scientific">Dyadobacter luteus</name>
    <dbReference type="NCBI Taxonomy" id="2259619"/>
    <lineage>
        <taxon>Bacteria</taxon>
        <taxon>Pseudomonadati</taxon>
        <taxon>Bacteroidota</taxon>
        <taxon>Cytophagia</taxon>
        <taxon>Cytophagales</taxon>
        <taxon>Spirosomataceae</taxon>
        <taxon>Dyadobacter</taxon>
    </lineage>
</organism>
<evidence type="ECO:0000313" key="3">
    <source>
        <dbReference type="Proteomes" id="UP000256373"/>
    </source>
</evidence>
<name>A0A3D8YCG8_9BACT</name>
<evidence type="ECO:0000313" key="2">
    <source>
        <dbReference type="EMBL" id="REA62091.1"/>
    </source>
</evidence>
<accession>A0A3D8YCG8</accession>
<sequence>MLIRSFLAVLCVVLAFQACNKPGMQKEWATVDVKHEDFLKSVNVKGATKVTWGTNSNIIQVVLPESYTDSIVSLDLTYYDGAKLVLQAPDVNNTEHKVGFKFRGASPQNFRVSRTKTESSKSYWVYVEHLGKLSAELLTSLELQAIPKKSGSAISAKMRLLSGVGTIPEKPEDPKALISGLTDQGKNVSVAGLAYAGQLDFPNVQSLTTSSKLSVSLTYGNKTFTFPDAYQPVRSGIWANISGILPLTKNNEIEVDGGYFLNGNNYRIKLENDFLEQSVWLDAHVKTPSTLTFKIPSRVADQDYIFTVYEGEILLLRRNFLVSDESKSIKGIGRIWTETLEFPTQVVFNKNPEKIIVKKGQVFYADPKPWIFGGKHGEGSADKKMPDLELKMGDKVVVIPAKLRVDNSYGQGSAPLYYCEYKLPADVVSGNYEARMIYENGERSAPWWALVKVN</sequence>
<dbReference type="AlphaFoldDB" id="A0A3D8YCG8"/>
<protein>
    <submittedName>
        <fullName evidence="2">Uncharacterized protein</fullName>
    </submittedName>
</protein>
<keyword evidence="3" id="KW-1185">Reference proteome</keyword>
<dbReference type="OrthoDB" id="929387at2"/>
<comment type="caution">
    <text evidence="2">The sequence shown here is derived from an EMBL/GenBank/DDBJ whole genome shotgun (WGS) entry which is preliminary data.</text>
</comment>
<feature type="signal peptide" evidence="1">
    <location>
        <begin position="1"/>
        <end position="20"/>
    </location>
</feature>
<feature type="chain" id="PRO_5017748266" evidence="1">
    <location>
        <begin position="21"/>
        <end position="454"/>
    </location>
</feature>
<reference evidence="2 3" key="1">
    <citation type="submission" date="2018-07" db="EMBL/GenBank/DDBJ databases">
        <title>Dyadobacter roseus sp. nov., isolated from rose rhizosphere soil.</title>
        <authorList>
            <person name="Chen L."/>
        </authorList>
    </citation>
    <scope>NUCLEOTIDE SEQUENCE [LARGE SCALE GENOMIC DNA]</scope>
    <source>
        <strain evidence="2 3">RS19</strain>
    </source>
</reference>
<keyword evidence="1" id="KW-0732">Signal</keyword>
<dbReference type="RefSeq" id="WP_115830728.1">
    <property type="nucleotide sequence ID" value="NZ_QNUL01000006.1"/>
</dbReference>
<proteinExistence type="predicted"/>
<gene>
    <name evidence="2" type="ORF">DSL64_10580</name>
</gene>
<dbReference type="EMBL" id="QNUL01000006">
    <property type="protein sequence ID" value="REA62091.1"/>
    <property type="molecule type" value="Genomic_DNA"/>
</dbReference>
<evidence type="ECO:0000256" key="1">
    <source>
        <dbReference type="SAM" id="SignalP"/>
    </source>
</evidence>
<dbReference type="PROSITE" id="PS51257">
    <property type="entry name" value="PROKAR_LIPOPROTEIN"/>
    <property type="match status" value="1"/>
</dbReference>